<evidence type="ECO:0008006" key="3">
    <source>
        <dbReference type="Google" id="ProtNLM"/>
    </source>
</evidence>
<name>A0A0G3H4T1_9CORY</name>
<accession>A0A0G3H4T1</accession>
<sequence>MLTWILLILLLAALVVLGTWLWGRIFGRGEILEPVDNRNQIEANRLAVARGAMRDVQFEIVPRGYRPEQVDDVIAHLEWQLAQERSNRGAEKV</sequence>
<dbReference type="RefSeq" id="WP_047252786.1">
    <property type="nucleotide sequence ID" value="NZ_CP011545.1"/>
</dbReference>
<reference evidence="2" key="2">
    <citation type="submission" date="2015-05" db="EMBL/GenBank/DDBJ databases">
        <title>Complete genome sequence of Corynebacterium testudinoris DSM 44614, recovered from necrotic lesions in the mouth of a tortoise.</title>
        <authorList>
            <person name="Ruckert C."/>
            <person name="Albersmeier A."/>
            <person name="Winkler A."/>
            <person name="Tauch A."/>
        </authorList>
    </citation>
    <scope>NUCLEOTIDE SEQUENCE [LARGE SCALE GENOMIC DNA]</scope>
    <source>
        <strain evidence="2">DSM 44614</strain>
    </source>
</reference>
<dbReference type="EMBL" id="CP011545">
    <property type="protein sequence ID" value="AKK08424.1"/>
    <property type="molecule type" value="Genomic_DNA"/>
</dbReference>
<dbReference type="OrthoDB" id="3404379at2"/>
<evidence type="ECO:0000313" key="1">
    <source>
        <dbReference type="EMBL" id="AKK08424.1"/>
    </source>
</evidence>
<keyword evidence="2" id="KW-1185">Reference proteome</keyword>
<reference evidence="1 2" key="1">
    <citation type="journal article" date="2015" name="Genome Announc.">
        <title>Complete Genome Sequence of the Type Strain Corynebacterium testudinoris DSM 44614, Recovered from Necrotic Lesions in the Mouth of a Tortoise.</title>
        <authorList>
            <person name="Ruckert C."/>
            <person name="Kriete M."/>
            <person name="Jaenicke S."/>
            <person name="Winkler A."/>
            <person name="Tauch A."/>
        </authorList>
    </citation>
    <scope>NUCLEOTIDE SEQUENCE [LARGE SCALE GENOMIC DNA]</scope>
    <source>
        <strain evidence="1 2">DSM 44614</strain>
    </source>
</reference>
<proteinExistence type="predicted"/>
<dbReference type="KEGG" id="cted:CTEST_04885"/>
<dbReference type="STRING" id="136857.CTEST_04885"/>
<evidence type="ECO:0000313" key="2">
    <source>
        <dbReference type="Proteomes" id="UP000035540"/>
    </source>
</evidence>
<dbReference type="PATRIC" id="fig|136857.5.peg.971"/>
<dbReference type="AlphaFoldDB" id="A0A0G3H4T1"/>
<dbReference type="Proteomes" id="UP000035540">
    <property type="component" value="Chromosome"/>
</dbReference>
<organism evidence="1 2">
    <name type="scientific">Corynebacterium testudinoris</name>
    <dbReference type="NCBI Taxonomy" id="136857"/>
    <lineage>
        <taxon>Bacteria</taxon>
        <taxon>Bacillati</taxon>
        <taxon>Actinomycetota</taxon>
        <taxon>Actinomycetes</taxon>
        <taxon>Mycobacteriales</taxon>
        <taxon>Corynebacteriaceae</taxon>
        <taxon>Corynebacterium</taxon>
    </lineage>
</organism>
<protein>
    <recommendedName>
        <fullName evidence="3">DivIVA domain</fullName>
    </recommendedName>
</protein>
<gene>
    <name evidence="1" type="ORF">CTEST_04885</name>
</gene>